<dbReference type="CDD" id="cd00311">
    <property type="entry name" value="TIM"/>
    <property type="match status" value="1"/>
</dbReference>
<dbReference type="GO" id="GO:0006094">
    <property type="term" value="P:gluconeogenesis"/>
    <property type="evidence" value="ECO:0007669"/>
    <property type="project" value="UniProtKB-UniRule"/>
</dbReference>
<reference evidence="9" key="1">
    <citation type="journal article" date="2020" name="mSystems">
        <title>Genome- and Community-Level Interaction Insights into Carbon Utilization and Element Cycling Functions of Hydrothermarchaeota in Hydrothermal Sediment.</title>
        <authorList>
            <person name="Zhou Z."/>
            <person name="Liu Y."/>
            <person name="Xu W."/>
            <person name="Pan J."/>
            <person name="Luo Z.H."/>
            <person name="Li M."/>
        </authorList>
    </citation>
    <scope>NUCLEOTIDE SEQUENCE [LARGE SCALE GENOMIC DNA]</scope>
    <source>
        <strain evidence="9">HyVt-219</strain>
    </source>
</reference>
<dbReference type="InterPro" id="IPR013785">
    <property type="entry name" value="Aldolase_TIM"/>
</dbReference>
<feature type="binding site" evidence="7">
    <location>
        <begin position="9"/>
        <end position="11"/>
    </location>
    <ligand>
        <name>substrate</name>
    </ligand>
</feature>
<dbReference type="UniPathway" id="UPA00138"/>
<evidence type="ECO:0000256" key="6">
    <source>
        <dbReference type="ARBA" id="ARBA00023235"/>
    </source>
</evidence>
<accession>A0A7V0QTD9</accession>
<dbReference type="Pfam" id="PF00121">
    <property type="entry name" value="TIM"/>
    <property type="match status" value="1"/>
</dbReference>
<dbReference type="EC" id="5.3.1.1" evidence="7 8"/>
<dbReference type="InterPro" id="IPR035990">
    <property type="entry name" value="TIM_sf"/>
</dbReference>
<dbReference type="InterPro" id="IPR022896">
    <property type="entry name" value="TrioseP_Isoase_bac/euk"/>
</dbReference>
<dbReference type="UniPathway" id="UPA00109">
    <property type="reaction ID" value="UER00189"/>
</dbReference>
<keyword evidence="4 7" id="KW-0963">Cytoplasm</keyword>
<dbReference type="SUPFAM" id="SSF51351">
    <property type="entry name" value="Triosephosphate isomerase (TIM)"/>
    <property type="match status" value="1"/>
</dbReference>
<dbReference type="AlphaFoldDB" id="A0A7V0QTD9"/>
<dbReference type="PROSITE" id="PS00171">
    <property type="entry name" value="TIM_1"/>
    <property type="match status" value="1"/>
</dbReference>
<dbReference type="GO" id="GO:0046166">
    <property type="term" value="P:glyceraldehyde-3-phosphate biosynthetic process"/>
    <property type="evidence" value="ECO:0007669"/>
    <property type="project" value="TreeGrafter"/>
</dbReference>
<evidence type="ECO:0000256" key="2">
    <source>
        <dbReference type="ARBA" id="ARBA00007422"/>
    </source>
</evidence>
<dbReference type="PANTHER" id="PTHR21139">
    <property type="entry name" value="TRIOSEPHOSPHATE ISOMERASE"/>
    <property type="match status" value="1"/>
</dbReference>
<dbReference type="Gene3D" id="3.20.20.70">
    <property type="entry name" value="Aldolase class I"/>
    <property type="match status" value="1"/>
</dbReference>
<keyword evidence="6 7" id="KW-0413">Isomerase</keyword>
<dbReference type="GO" id="GO:0006096">
    <property type="term" value="P:glycolytic process"/>
    <property type="evidence" value="ECO:0007669"/>
    <property type="project" value="UniProtKB-UniRule"/>
</dbReference>
<feature type="active site" description="Proton acceptor" evidence="7">
    <location>
        <position position="167"/>
    </location>
</feature>
<dbReference type="PANTHER" id="PTHR21139:SF42">
    <property type="entry name" value="TRIOSEPHOSPHATE ISOMERASE"/>
    <property type="match status" value="1"/>
</dbReference>
<dbReference type="HAMAP" id="MF_00147_B">
    <property type="entry name" value="TIM_B"/>
    <property type="match status" value="1"/>
</dbReference>
<feature type="binding site" evidence="7">
    <location>
        <position position="213"/>
    </location>
    <ligand>
        <name>substrate</name>
    </ligand>
</feature>
<evidence type="ECO:0000313" key="9">
    <source>
        <dbReference type="EMBL" id="HDN85278.1"/>
    </source>
</evidence>
<evidence type="ECO:0000256" key="5">
    <source>
        <dbReference type="ARBA" id="ARBA00023152"/>
    </source>
</evidence>
<keyword evidence="5 7" id="KW-0324">Glycolysis</keyword>
<keyword evidence="3 7" id="KW-0312">Gluconeogenesis</keyword>
<gene>
    <name evidence="7" type="primary">tpiA</name>
    <name evidence="9" type="ORF">ENG47_05955</name>
</gene>
<dbReference type="EMBL" id="DRBC01000359">
    <property type="protein sequence ID" value="HDN85278.1"/>
    <property type="molecule type" value="Genomic_DNA"/>
</dbReference>
<dbReference type="InterPro" id="IPR000652">
    <property type="entry name" value="Triosephosphate_isomerase"/>
</dbReference>
<comment type="caution">
    <text evidence="9">The sequence shown here is derived from an EMBL/GenBank/DDBJ whole genome shotgun (WGS) entry which is preliminary data.</text>
</comment>
<dbReference type="InterPro" id="IPR020861">
    <property type="entry name" value="Triosephosphate_isomerase_AS"/>
</dbReference>
<comment type="similarity">
    <text evidence="2 7 8">Belongs to the triosephosphate isomerase family.</text>
</comment>
<protein>
    <recommendedName>
        <fullName evidence="7 8">Triosephosphate isomerase</fullName>
        <shortName evidence="7">TIM</shortName>
        <shortName evidence="7">TPI</shortName>
        <ecNumber evidence="7 8">5.3.1.1</ecNumber>
    </recommendedName>
    <alternativeName>
        <fullName evidence="7">Triose-phosphate isomerase</fullName>
    </alternativeName>
</protein>
<sequence length="252" mass="27999">MRRPIIGGNWKMNKTFSEAVDLVKKLTREIGSYDNVEVVIFPPFPYLQQIRDLLDGTCIGLGAQNMFWEEKGAYTGEVSPRMLVDVGCRYVILGHSERRGYFGETDDKINKKIKKALEFDLTPVVCVGEKLEERERGIEEKVVSSQVRGCLAGLNFSQIERIVLAYEPVWAIGTGKTATPDQAQKMHGFIRGVVGELADEKVAKSIRIQYGGSVKPDNIKSLMNEPDIDGALVGGASLIPESFIKIVKYGEI</sequence>
<proteinExistence type="inferred from homology"/>
<dbReference type="GO" id="GO:0004807">
    <property type="term" value="F:triose-phosphate isomerase activity"/>
    <property type="evidence" value="ECO:0007669"/>
    <property type="project" value="UniProtKB-UniRule"/>
</dbReference>
<evidence type="ECO:0000256" key="3">
    <source>
        <dbReference type="ARBA" id="ARBA00022432"/>
    </source>
</evidence>
<feature type="binding site" evidence="7">
    <location>
        <position position="173"/>
    </location>
    <ligand>
        <name>substrate</name>
    </ligand>
</feature>
<dbReference type="FunFam" id="3.20.20.70:FF:000016">
    <property type="entry name" value="Triosephosphate isomerase"/>
    <property type="match status" value="1"/>
</dbReference>
<comment type="pathway">
    <text evidence="7 8">Carbohydrate biosynthesis; gluconeogenesis.</text>
</comment>
<feature type="binding site" evidence="7">
    <location>
        <begin position="234"/>
        <end position="235"/>
    </location>
    <ligand>
        <name>substrate</name>
    </ligand>
</feature>
<dbReference type="NCBIfam" id="TIGR00419">
    <property type="entry name" value="tim"/>
    <property type="match status" value="1"/>
</dbReference>
<evidence type="ECO:0000256" key="7">
    <source>
        <dbReference type="HAMAP-Rule" id="MF_00147"/>
    </source>
</evidence>
<name>A0A7V0QTD9_UNCAE</name>
<feature type="active site" description="Electrophile" evidence="7">
    <location>
        <position position="95"/>
    </location>
</feature>
<dbReference type="PROSITE" id="PS51440">
    <property type="entry name" value="TIM_2"/>
    <property type="match status" value="1"/>
</dbReference>
<comment type="pathway">
    <text evidence="1 7 8">Carbohydrate degradation; glycolysis; D-glyceraldehyde 3-phosphate from glycerone phosphate: step 1/1.</text>
</comment>
<dbReference type="Proteomes" id="UP000885660">
    <property type="component" value="Unassembled WGS sequence"/>
</dbReference>
<dbReference type="GO" id="GO:0005829">
    <property type="term" value="C:cytosol"/>
    <property type="evidence" value="ECO:0007669"/>
    <property type="project" value="TreeGrafter"/>
</dbReference>
<comment type="subunit">
    <text evidence="7 8">Homodimer.</text>
</comment>
<evidence type="ECO:0000256" key="4">
    <source>
        <dbReference type="ARBA" id="ARBA00022490"/>
    </source>
</evidence>
<comment type="catalytic activity">
    <reaction evidence="7 8">
        <text>D-glyceraldehyde 3-phosphate = dihydroxyacetone phosphate</text>
        <dbReference type="Rhea" id="RHEA:18585"/>
        <dbReference type="ChEBI" id="CHEBI:57642"/>
        <dbReference type="ChEBI" id="CHEBI:59776"/>
        <dbReference type="EC" id="5.3.1.1"/>
    </reaction>
</comment>
<dbReference type="GO" id="GO:0019563">
    <property type="term" value="P:glycerol catabolic process"/>
    <property type="evidence" value="ECO:0007669"/>
    <property type="project" value="TreeGrafter"/>
</dbReference>
<comment type="subcellular location">
    <subcellularLocation>
        <location evidence="7 8">Cytoplasm</location>
    </subcellularLocation>
</comment>
<comment type="function">
    <text evidence="7">Involved in the gluconeogenesis. Catalyzes stereospecifically the conversion of dihydroxyacetone phosphate (DHAP) to D-glyceraldehyde-3-phosphate (G3P).</text>
</comment>
<evidence type="ECO:0000256" key="8">
    <source>
        <dbReference type="RuleBase" id="RU363013"/>
    </source>
</evidence>
<evidence type="ECO:0000256" key="1">
    <source>
        <dbReference type="ARBA" id="ARBA00004680"/>
    </source>
</evidence>
<organism evidence="9">
    <name type="scientific">Aerophobetes bacterium</name>
    <dbReference type="NCBI Taxonomy" id="2030807"/>
    <lineage>
        <taxon>Bacteria</taxon>
        <taxon>Candidatus Aerophobota</taxon>
    </lineage>
</organism>